<feature type="domain" description="Late embryogenesis abundant protein LEA-2 subgroup" evidence="3">
    <location>
        <begin position="101"/>
        <end position="200"/>
    </location>
</feature>
<dbReference type="FunCoup" id="A0A251S1X0">
    <property type="interactions" value="489"/>
</dbReference>
<name>A0A251S1X0_HELAN</name>
<evidence type="ECO:0000259" key="3">
    <source>
        <dbReference type="Pfam" id="PF03168"/>
    </source>
</evidence>
<feature type="transmembrane region" description="Helical" evidence="2">
    <location>
        <begin position="38"/>
        <end position="64"/>
    </location>
</feature>
<dbReference type="Pfam" id="PF03168">
    <property type="entry name" value="LEA_2"/>
    <property type="match status" value="1"/>
</dbReference>
<sequence>MGEKEQVRPLAPAVVDHHHSNNSDEETVLKKPSHRRKYIKWGSCLVAAIIVVVVIVVTLIFTIFKVKEPEIRMNGVTVDNHGFMVGTIPGPGTNISLIADISVKNPNYSSFRYKNTTTSLYYRGAVIGEARGPPGKSKARRTTRMNVTLDIIVDSLLKDPNLQNDLGTGLLTMSSYTVVGGRVKILNIIKRHVTVRMNCTMKVNIYSRAIEDQECKKKVKL</sequence>
<evidence type="ECO:0000313" key="4">
    <source>
        <dbReference type="EMBL" id="KAF5761484.1"/>
    </source>
</evidence>
<organism evidence="5 6">
    <name type="scientific">Helianthus annuus</name>
    <name type="common">Common sunflower</name>
    <dbReference type="NCBI Taxonomy" id="4232"/>
    <lineage>
        <taxon>Eukaryota</taxon>
        <taxon>Viridiplantae</taxon>
        <taxon>Streptophyta</taxon>
        <taxon>Embryophyta</taxon>
        <taxon>Tracheophyta</taxon>
        <taxon>Spermatophyta</taxon>
        <taxon>Magnoliopsida</taxon>
        <taxon>eudicotyledons</taxon>
        <taxon>Gunneridae</taxon>
        <taxon>Pentapetalae</taxon>
        <taxon>asterids</taxon>
        <taxon>campanulids</taxon>
        <taxon>Asterales</taxon>
        <taxon>Asteraceae</taxon>
        <taxon>Asteroideae</taxon>
        <taxon>Heliantheae alliance</taxon>
        <taxon>Heliantheae</taxon>
        <taxon>Helianthus</taxon>
    </lineage>
</organism>
<dbReference type="EMBL" id="MNCJ02000331">
    <property type="protein sequence ID" value="KAF5761484.1"/>
    <property type="molecule type" value="Genomic_DNA"/>
</dbReference>
<keyword evidence="2" id="KW-1133">Transmembrane helix</keyword>
<evidence type="ECO:0000256" key="2">
    <source>
        <dbReference type="SAM" id="Phobius"/>
    </source>
</evidence>
<gene>
    <name evidence="5" type="ORF">HannXRQ_Chr16g0523691</name>
    <name evidence="4" type="ORF">HanXRQr2_Chr16g0765611</name>
</gene>
<accession>A0A251S1X0</accession>
<dbReference type="SUPFAM" id="SSF117070">
    <property type="entry name" value="LEA14-like"/>
    <property type="match status" value="1"/>
</dbReference>
<dbReference type="OrthoDB" id="764273at2759"/>
<keyword evidence="6" id="KW-1185">Reference proteome</keyword>
<proteinExistence type="predicted"/>
<dbReference type="InterPro" id="IPR004864">
    <property type="entry name" value="LEA_2"/>
</dbReference>
<dbReference type="AlphaFoldDB" id="A0A251S1X0"/>
<keyword evidence="2" id="KW-0472">Membrane</keyword>
<dbReference type="EMBL" id="CM007905">
    <property type="protein sequence ID" value="OTF92604.1"/>
    <property type="molecule type" value="Genomic_DNA"/>
</dbReference>
<dbReference type="InParanoid" id="A0A251S1X0"/>
<reference evidence="4" key="3">
    <citation type="submission" date="2020-06" db="EMBL/GenBank/DDBJ databases">
        <title>Helianthus annuus Genome sequencing and assembly Release 2.</title>
        <authorList>
            <person name="Gouzy J."/>
            <person name="Langlade N."/>
            <person name="Munos S."/>
        </authorList>
    </citation>
    <scope>NUCLEOTIDE SEQUENCE</scope>
    <source>
        <tissue evidence="4">Leaves</tissue>
    </source>
</reference>
<dbReference type="OMA" id="IITMNGV"/>
<evidence type="ECO:0000313" key="5">
    <source>
        <dbReference type="EMBL" id="OTF92604.1"/>
    </source>
</evidence>
<protein>
    <submittedName>
        <fullName evidence="4">Late embryogenesis abundant protein, LEA_2 subgroup</fullName>
    </submittedName>
    <submittedName>
        <fullName evidence="5">Putative late embryogenesis abundant (LEA) hydroxyproline-rich glycoprotein family</fullName>
    </submittedName>
</protein>
<dbReference type="Proteomes" id="UP000215914">
    <property type="component" value="Chromosome 16"/>
</dbReference>
<dbReference type="PANTHER" id="PTHR31852">
    <property type="entry name" value="LATE EMBRYOGENESIS ABUNDANT (LEA) HYDROXYPROLINE-RICH GLYCOPROTEIN FAMILY"/>
    <property type="match status" value="1"/>
</dbReference>
<feature type="region of interest" description="Disordered" evidence="1">
    <location>
        <begin position="1"/>
        <end position="29"/>
    </location>
</feature>
<evidence type="ECO:0000313" key="6">
    <source>
        <dbReference type="Proteomes" id="UP000215914"/>
    </source>
</evidence>
<dbReference type="Gene3D" id="2.60.40.1820">
    <property type="match status" value="1"/>
</dbReference>
<dbReference type="Gramene" id="mRNA:HanXRQr2_Chr16g0765611">
    <property type="protein sequence ID" value="mRNA:HanXRQr2_Chr16g0765611"/>
    <property type="gene ID" value="HanXRQr2_Chr16g0765611"/>
</dbReference>
<evidence type="ECO:0000256" key="1">
    <source>
        <dbReference type="SAM" id="MobiDB-lite"/>
    </source>
</evidence>
<reference evidence="5" key="2">
    <citation type="submission" date="2017-02" db="EMBL/GenBank/DDBJ databases">
        <title>Sunflower complete genome.</title>
        <authorList>
            <person name="Langlade N."/>
            <person name="Munos S."/>
        </authorList>
    </citation>
    <scope>NUCLEOTIDE SEQUENCE [LARGE SCALE GENOMIC DNA]</scope>
    <source>
        <tissue evidence="5">Leaves</tissue>
    </source>
</reference>
<reference evidence="4 6" key="1">
    <citation type="journal article" date="2017" name="Nature">
        <title>The sunflower genome provides insights into oil metabolism, flowering and Asterid evolution.</title>
        <authorList>
            <person name="Badouin H."/>
            <person name="Gouzy J."/>
            <person name="Grassa C.J."/>
            <person name="Murat F."/>
            <person name="Staton S.E."/>
            <person name="Cottret L."/>
            <person name="Lelandais-Briere C."/>
            <person name="Owens G.L."/>
            <person name="Carrere S."/>
            <person name="Mayjonade B."/>
            <person name="Legrand L."/>
            <person name="Gill N."/>
            <person name="Kane N.C."/>
            <person name="Bowers J.E."/>
            <person name="Hubner S."/>
            <person name="Bellec A."/>
            <person name="Berard A."/>
            <person name="Berges H."/>
            <person name="Blanchet N."/>
            <person name="Boniface M.C."/>
            <person name="Brunel D."/>
            <person name="Catrice O."/>
            <person name="Chaidir N."/>
            <person name="Claudel C."/>
            <person name="Donnadieu C."/>
            <person name="Faraut T."/>
            <person name="Fievet G."/>
            <person name="Helmstetter N."/>
            <person name="King M."/>
            <person name="Knapp S.J."/>
            <person name="Lai Z."/>
            <person name="Le Paslier M.C."/>
            <person name="Lippi Y."/>
            <person name="Lorenzon L."/>
            <person name="Mandel J.R."/>
            <person name="Marage G."/>
            <person name="Marchand G."/>
            <person name="Marquand E."/>
            <person name="Bret-Mestries E."/>
            <person name="Morien E."/>
            <person name="Nambeesan S."/>
            <person name="Nguyen T."/>
            <person name="Pegot-Espagnet P."/>
            <person name="Pouilly N."/>
            <person name="Raftis F."/>
            <person name="Sallet E."/>
            <person name="Schiex T."/>
            <person name="Thomas J."/>
            <person name="Vandecasteele C."/>
            <person name="Vares D."/>
            <person name="Vear F."/>
            <person name="Vautrin S."/>
            <person name="Crespi M."/>
            <person name="Mangin B."/>
            <person name="Burke J.M."/>
            <person name="Salse J."/>
            <person name="Munos S."/>
            <person name="Vincourt P."/>
            <person name="Rieseberg L.H."/>
            <person name="Langlade N.B."/>
        </authorList>
    </citation>
    <scope>NUCLEOTIDE SEQUENCE [LARGE SCALE GENOMIC DNA]</scope>
    <source>
        <strain evidence="6">cv. SF193</strain>
        <tissue evidence="4">Leaves</tissue>
    </source>
</reference>
<keyword evidence="2" id="KW-0812">Transmembrane</keyword>
<dbReference type="InterPro" id="IPR055301">
    <property type="entry name" value="Lea14-like_2"/>
</dbReference>